<accession>A0A4Q0YN19</accession>
<name>A0A4Q0YN19_9GAMM</name>
<evidence type="ECO:0000313" key="2">
    <source>
        <dbReference type="Proteomes" id="UP000290287"/>
    </source>
</evidence>
<comment type="caution">
    <text evidence="1">The sequence shown here is derived from an EMBL/GenBank/DDBJ whole genome shotgun (WGS) entry which is preliminary data.</text>
</comment>
<organism evidence="1 2">
    <name type="scientific">Veronia nyctiphanis</name>
    <dbReference type="NCBI Taxonomy" id="1278244"/>
    <lineage>
        <taxon>Bacteria</taxon>
        <taxon>Pseudomonadati</taxon>
        <taxon>Pseudomonadota</taxon>
        <taxon>Gammaproteobacteria</taxon>
        <taxon>Vibrionales</taxon>
        <taxon>Vibrionaceae</taxon>
        <taxon>Veronia</taxon>
    </lineage>
</organism>
<proteinExistence type="predicted"/>
<protein>
    <submittedName>
        <fullName evidence="1">Uncharacterized protein</fullName>
    </submittedName>
</protein>
<reference evidence="1 2" key="1">
    <citation type="submission" date="2017-10" db="EMBL/GenBank/DDBJ databases">
        <title>Nyctiphanis sp. nov., isolated from the stomach of the euphausiid Nyctiphanes simplex (Hansen, 1911) in the Gulf of California.</title>
        <authorList>
            <person name="Gomez-Gil B."/>
            <person name="Aguilar-Mendez M."/>
            <person name="Lopez-Cortes A."/>
            <person name="Gomez-Gutierrez J."/>
            <person name="Roque A."/>
            <person name="Lang E."/>
            <person name="Gonzalez-Castillo A."/>
        </authorList>
    </citation>
    <scope>NUCLEOTIDE SEQUENCE [LARGE SCALE GENOMIC DNA]</scope>
    <source>
        <strain evidence="1 2">CAIM 600</strain>
    </source>
</reference>
<keyword evidence="2" id="KW-1185">Reference proteome</keyword>
<sequence>MSIKYSMGLGIVKFACSLSNNLLTNIALWYELLSAQREIIVLRKTLGYSTRIATYGIASVATVVGLSNSNSADAQAVLMTALIAVVFGLWIETSNAANDSL</sequence>
<dbReference type="EMBL" id="PEIB01000025">
    <property type="protein sequence ID" value="RXJ72196.1"/>
    <property type="molecule type" value="Genomic_DNA"/>
</dbReference>
<dbReference type="Proteomes" id="UP000290287">
    <property type="component" value="Unassembled WGS sequence"/>
</dbReference>
<dbReference type="AlphaFoldDB" id="A0A4Q0YN19"/>
<gene>
    <name evidence="1" type="ORF">CS022_17530</name>
</gene>
<evidence type="ECO:0000313" key="1">
    <source>
        <dbReference type="EMBL" id="RXJ72196.1"/>
    </source>
</evidence>